<dbReference type="GO" id="GO:0006353">
    <property type="term" value="P:DNA-templated transcription termination"/>
    <property type="evidence" value="ECO:0007669"/>
    <property type="project" value="UniProtKB-UniRule"/>
</dbReference>
<keyword evidence="4 6" id="KW-0805">Transcription regulation</keyword>
<protein>
    <recommendedName>
        <fullName evidence="6">Transcription antitermination protein NusB</fullName>
    </recommendedName>
    <alternativeName>
        <fullName evidence="6">Antitermination factor NusB</fullName>
    </alternativeName>
</protein>
<evidence type="ECO:0000256" key="3">
    <source>
        <dbReference type="ARBA" id="ARBA00022884"/>
    </source>
</evidence>
<dbReference type="Gene3D" id="1.10.940.10">
    <property type="entry name" value="NusB-like"/>
    <property type="match status" value="1"/>
</dbReference>
<comment type="caution">
    <text evidence="8">The sequence shown here is derived from an EMBL/GenBank/DDBJ whole genome shotgun (WGS) entry which is preliminary data.</text>
</comment>
<dbReference type="InterPro" id="IPR011605">
    <property type="entry name" value="NusB_fam"/>
</dbReference>
<dbReference type="PANTHER" id="PTHR11078">
    <property type="entry name" value="N UTILIZATION SUBSTANCE PROTEIN B-RELATED"/>
    <property type="match status" value="1"/>
</dbReference>
<dbReference type="AlphaFoldDB" id="A0A7V3E6H4"/>
<organism evidence="8">
    <name type="scientific">Ignavibacterium album</name>
    <dbReference type="NCBI Taxonomy" id="591197"/>
    <lineage>
        <taxon>Bacteria</taxon>
        <taxon>Pseudomonadati</taxon>
        <taxon>Ignavibacteriota</taxon>
        <taxon>Ignavibacteria</taxon>
        <taxon>Ignavibacteriales</taxon>
        <taxon>Ignavibacteriaceae</taxon>
        <taxon>Ignavibacterium</taxon>
    </lineage>
</organism>
<dbReference type="GO" id="GO:0005829">
    <property type="term" value="C:cytosol"/>
    <property type="evidence" value="ECO:0007669"/>
    <property type="project" value="TreeGrafter"/>
</dbReference>
<dbReference type="NCBIfam" id="TIGR01951">
    <property type="entry name" value="nusB"/>
    <property type="match status" value="1"/>
</dbReference>
<keyword evidence="2 6" id="KW-0889">Transcription antitermination</keyword>
<dbReference type="EMBL" id="DSUJ01000008">
    <property type="protein sequence ID" value="HFI91025.1"/>
    <property type="molecule type" value="Genomic_DNA"/>
</dbReference>
<evidence type="ECO:0000313" key="8">
    <source>
        <dbReference type="EMBL" id="HFI91025.1"/>
    </source>
</evidence>
<keyword evidence="5 6" id="KW-0804">Transcription</keyword>
<feature type="domain" description="NusB/RsmB/TIM44" evidence="7">
    <location>
        <begin position="10"/>
        <end position="132"/>
    </location>
</feature>
<proteinExistence type="inferred from homology"/>
<reference evidence="8" key="1">
    <citation type="journal article" date="2020" name="mSystems">
        <title>Genome- and Community-Level Interaction Insights into Carbon Utilization and Element Cycling Functions of Hydrothermarchaeota in Hydrothermal Sediment.</title>
        <authorList>
            <person name="Zhou Z."/>
            <person name="Liu Y."/>
            <person name="Xu W."/>
            <person name="Pan J."/>
            <person name="Luo Z.H."/>
            <person name="Li M."/>
        </authorList>
    </citation>
    <scope>NUCLEOTIDE SEQUENCE [LARGE SCALE GENOMIC DNA]</scope>
    <source>
        <strain evidence="8">SpSt-479</strain>
    </source>
</reference>
<evidence type="ECO:0000256" key="6">
    <source>
        <dbReference type="HAMAP-Rule" id="MF_00073"/>
    </source>
</evidence>
<evidence type="ECO:0000256" key="2">
    <source>
        <dbReference type="ARBA" id="ARBA00022814"/>
    </source>
</evidence>
<dbReference type="PANTHER" id="PTHR11078:SF3">
    <property type="entry name" value="ANTITERMINATION NUSB DOMAIN-CONTAINING PROTEIN"/>
    <property type="match status" value="1"/>
</dbReference>
<dbReference type="SUPFAM" id="SSF48013">
    <property type="entry name" value="NusB-like"/>
    <property type="match status" value="1"/>
</dbReference>
<dbReference type="GO" id="GO:0031564">
    <property type="term" value="P:transcription antitermination"/>
    <property type="evidence" value="ECO:0007669"/>
    <property type="project" value="UniProtKB-KW"/>
</dbReference>
<gene>
    <name evidence="6 8" type="primary">nusB</name>
    <name evidence="8" type="ORF">ENS31_05750</name>
</gene>
<comment type="function">
    <text evidence="6">Involved in transcription antitermination. Required for transcription of ribosomal RNA (rRNA) genes. Binds specifically to the boxA antiterminator sequence of the ribosomal RNA (rrn) operons.</text>
</comment>
<accession>A0A7V3E6H4</accession>
<dbReference type="HAMAP" id="MF_00073">
    <property type="entry name" value="NusB"/>
    <property type="match status" value="1"/>
</dbReference>
<name>A0A7V3E6H4_9BACT</name>
<dbReference type="InterPro" id="IPR006027">
    <property type="entry name" value="NusB_RsmB_TIM44"/>
</dbReference>
<dbReference type="InterPro" id="IPR035926">
    <property type="entry name" value="NusB-like_sf"/>
</dbReference>
<evidence type="ECO:0000256" key="4">
    <source>
        <dbReference type="ARBA" id="ARBA00023015"/>
    </source>
</evidence>
<sequence>MTKVFKRRLIREKVLQVLYAYEMNNDNLQSQIDEIFSDVEEGNDKQFGLSLIYKVIPNREKFDEMIKSKVSNWEMDRIAMIDKILLRMGICELLYFEDIPPKVSINEVIEISKNFSTAGSGKFINGVLDAILNDLKKSGELKKAGRGLVDETISKKSIKKSE</sequence>
<evidence type="ECO:0000256" key="5">
    <source>
        <dbReference type="ARBA" id="ARBA00023163"/>
    </source>
</evidence>
<comment type="similarity">
    <text evidence="1 6">Belongs to the NusB family.</text>
</comment>
<evidence type="ECO:0000259" key="7">
    <source>
        <dbReference type="Pfam" id="PF01029"/>
    </source>
</evidence>
<evidence type="ECO:0000256" key="1">
    <source>
        <dbReference type="ARBA" id="ARBA00005952"/>
    </source>
</evidence>
<keyword evidence="3 6" id="KW-0694">RNA-binding</keyword>
<dbReference type="Pfam" id="PF01029">
    <property type="entry name" value="NusB"/>
    <property type="match status" value="1"/>
</dbReference>
<dbReference type="GO" id="GO:0003723">
    <property type="term" value="F:RNA binding"/>
    <property type="evidence" value="ECO:0007669"/>
    <property type="project" value="UniProtKB-UniRule"/>
</dbReference>